<dbReference type="CDD" id="cd06225">
    <property type="entry name" value="HAMP"/>
    <property type="match status" value="1"/>
</dbReference>
<keyword evidence="6 14" id="KW-0808">Transferase</keyword>
<keyword evidence="12 14" id="KW-0902">Two-component regulatory system</keyword>
<evidence type="ECO:0000256" key="7">
    <source>
        <dbReference type="ARBA" id="ARBA00022692"/>
    </source>
</evidence>
<dbReference type="NCBIfam" id="NF007345">
    <property type="entry name" value="PRK09835.1"/>
    <property type="match status" value="1"/>
</dbReference>
<comment type="catalytic activity">
    <reaction evidence="1 14">
        <text>ATP + protein L-histidine = ADP + protein N-phospho-L-histidine.</text>
        <dbReference type="EC" id="2.7.13.3"/>
    </reaction>
</comment>
<dbReference type="KEGG" id="snan:I6N98_09700"/>
<dbReference type="SUPFAM" id="SSF158472">
    <property type="entry name" value="HAMP domain-like"/>
    <property type="match status" value="1"/>
</dbReference>
<evidence type="ECO:0000256" key="9">
    <source>
        <dbReference type="ARBA" id="ARBA00022777"/>
    </source>
</evidence>
<dbReference type="FunFam" id="3.30.565.10:FF:000006">
    <property type="entry name" value="Sensor histidine kinase WalK"/>
    <property type="match status" value="1"/>
</dbReference>
<feature type="domain" description="HAMP" evidence="16">
    <location>
        <begin position="192"/>
        <end position="245"/>
    </location>
</feature>
<protein>
    <recommendedName>
        <fullName evidence="14">Sensor protein</fullName>
        <ecNumber evidence="14">2.7.13.3</ecNumber>
    </recommendedName>
</protein>
<evidence type="ECO:0000256" key="13">
    <source>
        <dbReference type="ARBA" id="ARBA00023136"/>
    </source>
</evidence>
<keyword evidence="3 14" id="KW-1003">Cell membrane</keyword>
<keyword evidence="10 14" id="KW-0067">ATP-binding</keyword>
<dbReference type="SUPFAM" id="SSF55874">
    <property type="entry name" value="ATPase domain of HSP90 chaperone/DNA topoisomerase II/histidine kinase"/>
    <property type="match status" value="1"/>
</dbReference>
<evidence type="ECO:0000256" key="8">
    <source>
        <dbReference type="ARBA" id="ARBA00022741"/>
    </source>
</evidence>
<dbReference type="InterPro" id="IPR003661">
    <property type="entry name" value="HisK_dim/P_dom"/>
</dbReference>
<dbReference type="InterPro" id="IPR003594">
    <property type="entry name" value="HATPase_dom"/>
</dbReference>
<name>A0A7T4QXL7_9GAMM</name>
<dbReference type="Proteomes" id="UP000596063">
    <property type="component" value="Chromosome"/>
</dbReference>
<dbReference type="EC" id="2.7.13.3" evidence="14"/>
<dbReference type="AlphaFoldDB" id="A0A7T4QXL7"/>
<dbReference type="PROSITE" id="PS50109">
    <property type="entry name" value="HIS_KIN"/>
    <property type="match status" value="1"/>
</dbReference>
<comment type="function">
    <text evidence="14">Member of a two-component regulatory system.</text>
</comment>
<dbReference type="InterPro" id="IPR048590">
    <property type="entry name" value="CusS-like_sensor"/>
</dbReference>
<evidence type="ECO:0000259" key="16">
    <source>
        <dbReference type="PROSITE" id="PS50885"/>
    </source>
</evidence>
<dbReference type="InterPro" id="IPR006290">
    <property type="entry name" value="CztS_silS_copS"/>
</dbReference>
<evidence type="ECO:0000313" key="18">
    <source>
        <dbReference type="Proteomes" id="UP000596063"/>
    </source>
</evidence>
<dbReference type="Gene3D" id="1.10.287.130">
    <property type="match status" value="1"/>
</dbReference>
<evidence type="ECO:0000313" key="17">
    <source>
        <dbReference type="EMBL" id="QQD16674.1"/>
    </source>
</evidence>
<sequence>MRKVSLARRRPLSLNSRVMLFVAVAIGLSLLMIGHLVQNEVERHFAEQDADELVVITRAVEKALQMAKDQALAPEDALARAVSGHHGVYFQVWDDAGRLVYSSVDTGSLPQANTYPPVDRIQVDNLYTWQSDGKTYRGTATDTRIGGQDYRIIAAIDMDFHIHFLENFRRSLWVIMVAAGAITLLAAGYGVHQGHAPIRALSESMGNVQADRLHVRLDPDTVPGELKTLVDSFNHMISRLEDSFARLSHFSADIAHELRTPLTNLITQTQVGLAKSRSLEEYRELLYSNLEEQERLTKMVNDMLWLAQSEHGLLKPVWEPLDLAREVRELFDFFEALAEEKQIELVSEGKTPIIQGDRAMLRRALSNLLSNALRHTSEGGRVLVGLALSGEGGALLSVQNPGPKIPAEHLPRIFDRFYRIDPSRQRQSEGTGLGLAIVKSIVEAHEGNIKVISERDVTRFTISLPSMADVEVSATGESDESIDHR</sequence>
<dbReference type="CDD" id="cd00082">
    <property type="entry name" value="HisKA"/>
    <property type="match status" value="1"/>
</dbReference>
<dbReference type="SMART" id="SM00387">
    <property type="entry name" value="HATPase_c"/>
    <property type="match status" value="1"/>
</dbReference>
<dbReference type="Pfam" id="PF00512">
    <property type="entry name" value="HisKA"/>
    <property type="match status" value="1"/>
</dbReference>
<keyword evidence="7" id="KW-0812">Transmembrane</keyword>
<feature type="domain" description="Histidine kinase" evidence="15">
    <location>
        <begin position="253"/>
        <end position="468"/>
    </location>
</feature>
<dbReference type="EMBL" id="CP066167">
    <property type="protein sequence ID" value="QQD16674.1"/>
    <property type="molecule type" value="Genomic_DNA"/>
</dbReference>
<dbReference type="Pfam" id="PF21085">
    <property type="entry name" value="CusS"/>
    <property type="match status" value="1"/>
</dbReference>
<dbReference type="InterPro" id="IPR050428">
    <property type="entry name" value="TCS_sensor_his_kinase"/>
</dbReference>
<keyword evidence="11" id="KW-1133">Transmembrane helix</keyword>
<evidence type="ECO:0000256" key="5">
    <source>
        <dbReference type="ARBA" id="ARBA00022553"/>
    </source>
</evidence>
<dbReference type="InterPro" id="IPR004358">
    <property type="entry name" value="Sig_transdc_His_kin-like_C"/>
</dbReference>
<keyword evidence="5" id="KW-0597">Phosphoprotein</keyword>
<dbReference type="GO" id="GO:0005524">
    <property type="term" value="F:ATP binding"/>
    <property type="evidence" value="ECO:0007669"/>
    <property type="project" value="UniProtKB-KW"/>
</dbReference>
<dbReference type="PROSITE" id="PS50885">
    <property type="entry name" value="HAMP"/>
    <property type="match status" value="1"/>
</dbReference>
<dbReference type="GO" id="GO:0000155">
    <property type="term" value="F:phosphorelay sensor kinase activity"/>
    <property type="evidence" value="ECO:0007669"/>
    <property type="project" value="InterPro"/>
</dbReference>
<dbReference type="SMART" id="SM00304">
    <property type="entry name" value="HAMP"/>
    <property type="match status" value="1"/>
</dbReference>
<dbReference type="SUPFAM" id="SSF47384">
    <property type="entry name" value="Homodimeric domain of signal transducing histidine kinase"/>
    <property type="match status" value="1"/>
</dbReference>
<keyword evidence="4 14" id="KW-0997">Cell inner membrane</keyword>
<dbReference type="Pfam" id="PF02518">
    <property type="entry name" value="HATPase_c"/>
    <property type="match status" value="1"/>
</dbReference>
<accession>A0A7T4QXL7</accession>
<dbReference type="RefSeq" id="WP_198568193.1">
    <property type="nucleotide sequence ID" value="NZ_CP066167.1"/>
</dbReference>
<keyword evidence="8 14" id="KW-0547">Nucleotide-binding</keyword>
<dbReference type="PANTHER" id="PTHR45436">
    <property type="entry name" value="SENSOR HISTIDINE KINASE YKOH"/>
    <property type="match status" value="1"/>
</dbReference>
<organism evidence="17 18">
    <name type="scientific">Spongiibacter nanhainus</name>
    <dbReference type="NCBI Taxonomy" id="2794344"/>
    <lineage>
        <taxon>Bacteria</taxon>
        <taxon>Pseudomonadati</taxon>
        <taxon>Pseudomonadota</taxon>
        <taxon>Gammaproteobacteria</taxon>
        <taxon>Cellvibrionales</taxon>
        <taxon>Spongiibacteraceae</taxon>
        <taxon>Spongiibacter</taxon>
    </lineage>
</organism>
<dbReference type="Gene3D" id="6.10.340.10">
    <property type="match status" value="1"/>
</dbReference>
<dbReference type="InterPro" id="IPR005467">
    <property type="entry name" value="His_kinase_dom"/>
</dbReference>
<dbReference type="PANTHER" id="PTHR45436:SF15">
    <property type="entry name" value="SENSOR HISTIDINE KINASE CUSS"/>
    <property type="match status" value="1"/>
</dbReference>
<proteinExistence type="predicted"/>
<keyword evidence="18" id="KW-1185">Reference proteome</keyword>
<evidence type="ECO:0000256" key="4">
    <source>
        <dbReference type="ARBA" id="ARBA00022519"/>
    </source>
</evidence>
<dbReference type="GO" id="GO:0005886">
    <property type="term" value="C:plasma membrane"/>
    <property type="evidence" value="ECO:0007669"/>
    <property type="project" value="UniProtKB-SubCell"/>
</dbReference>
<evidence type="ECO:0000256" key="10">
    <source>
        <dbReference type="ARBA" id="ARBA00022840"/>
    </source>
</evidence>
<evidence type="ECO:0000259" key="15">
    <source>
        <dbReference type="PROSITE" id="PS50109"/>
    </source>
</evidence>
<dbReference type="InterPro" id="IPR036890">
    <property type="entry name" value="HATPase_C_sf"/>
</dbReference>
<dbReference type="InterPro" id="IPR036097">
    <property type="entry name" value="HisK_dim/P_sf"/>
</dbReference>
<evidence type="ECO:0000256" key="11">
    <source>
        <dbReference type="ARBA" id="ARBA00022989"/>
    </source>
</evidence>
<comment type="subcellular location">
    <subcellularLocation>
        <location evidence="2">Cell inner membrane</location>
        <topology evidence="2">Multi-pass membrane protein</topology>
    </subcellularLocation>
</comment>
<evidence type="ECO:0000256" key="12">
    <source>
        <dbReference type="ARBA" id="ARBA00023012"/>
    </source>
</evidence>
<dbReference type="SMART" id="SM00388">
    <property type="entry name" value="HisKA"/>
    <property type="match status" value="1"/>
</dbReference>
<keyword evidence="13" id="KW-0472">Membrane</keyword>
<reference evidence="17 18" key="1">
    <citation type="submission" date="2020-12" db="EMBL/GenBank/DDBJ databases">
        <authorList>
            <person name="Shan Y."/>
        </authorList>
    </citation>
    <scope>NUCLEOTIDE SEQUENCE [LARGE SCALE GENOMIC DNA]</scope>
    <source>
        <strain evidence="18">csc3.9</strain>
    </source>
</reference>
<evidence type="ECO:0000256" key="6">
    <source>
        <dbReference type="ARBA" id="ARBA00022679"/>
    </source>
</evidence>
<dbReference type="InterPro" id="IPR003660">
    <property type="entry name" value="HAMP_dom"/>
</dbReference>
<dbReference type="NCBIfam" id="TIGR01386">
    <property type="entry name" value="cztS_silS_copS"/>
    <property type="match status" value="1"/>
</dbReference>
<evidence type="ECO:0000256" key="2">
    <source>
        <dbReference type="ARBA" id="ARBA00004429"/>
    </source>
</evidence>
<dbReference type="PRINTS" id="PR00344">
    <property type="entry name" value="BCTRLSENSOR"/>
</dbReference>
<evidence type="ECO:0000256" key="1">
    <source>
        <dbReference type="ARBA" id="ARBA00000085"/>
    </source>
</evidence>
<dbReference type="Gene3D" id="3.30.565.10">
    <property type="entry name" value="Histidine kinase-like ATPase, C-terminal domain"/>
    <property type="match status" value="1"/>
</dbReference>
<dbReference type="Pfam" id="PF00672">
    <property type="entry name" value="HAMP"/>
    <property type="match status" value="1"/>
</dbReference>
<gene>
    <name evidence="17" type="ORF">I6N98_09700</name>
</gene>
<evidence type="ECO:0000256" key="3">
    <source>
        <dbReference type="ARBA" id="ARBA00022475"/>
    </source>
</evidence>
<keyword evidence="9 14" id="KW-0418">Kinase</keyword>
<evidence type="ECO:0000256" key="14">
    <source>
        <dbReference type="RuleBase" id="RU364088"/>
    </source>
</evidence>